<dbReference type="Gene3D" id="3.30.160.390">
    <property type="entry name" value="Integrase, DNA-binding domain"/>
    <property type="match status" value="1"/>
</dbReference>
<evidence type="ECO:0000256" key="2">
    <source>
        <dbReference type="ARBA" id="ARBA00022908"/>
    </source>
</evidence>
<dbReference type="Gene3D" id="1.10.443.10">
    <property type="entry name" value="Intergrase catalytic core"/>
    <property type="match status" value="1"/>
</dbReference>
<feature type="domain" description="Tyr recombinase" evidence="6">
    <location>
        <begin position="209"/>
        <end position="382"/>
    </location>
</feature>
<dbReference type="Pfam" id="PF22022">
    <property type="entry name" value="Phage_int_M"/>
    <property type="match status" value="1"/>
</dbReference>
<dbReference type="InterPro" id="IPR053876">
    <property type="entry name" value="Phage_int_M"/>
</dbReference>
<name>A0ABX6QJ66_9HYPH</name>
<evidence type="ECO:0000259" key="7">
    <source>
        <dbReference type="PROSITE" id="PS51900"/>
    </source>
</evidence>
<evidence type="ECO:0000259" key="6">
    <source>
        <dbReference type="PROSITE" id="PS51898"/>
    </source>
</evidence>
<evidence type="ECO:0000256" key="3">
    <source>
        <dbReference type="ARBA" id="ARBA00023125"/>
    </source>
</evidence>
<evidence type="ECO:0000313" key="9">
    <source>
        <dbReference type="Proteomes" id="UP000308530"/>
    </source>
</evidence>
<dbReference type="SUPFAM" id="SSF56349">
    <property type="entry name" value="DNA breaking-rejoining enzymes"/>
    <property type="match status" value="1"/>
</dbReference>
<dbReference type="EMBL" id="CP058350">
    <property type="protein sequence ID" value="QLF68327.1"/>
    <property type="molecule type" value="Genomic_DNA"/>
</dbReference>
<dbReference type="Proteomes" id="UP000308530">
    <property type="component" value="Chromosome"/>
</dbReference>
<gene>
    <name evidence="8" type="ORF">FE840_001460</name>
</gene>
<dbReference type="Pfam" id="PF13356">
    <property type="entry name" value="Arm-DNA-bind_3"/>
    <property type="match status" value="1"/>
</dbReference>
<protein>
    <submittedName>
        <fullName evidence="8">Integrase arm-type DNA-binding domain-containing protein</fullName>
    </submittedName>
</protein>
<keyword evidence="2" id="KW-0229">DNA integration</keyword>
<dbReference type="InterPro" id="IPR011010">
    <property type="entry name" value="DNA_brk_join_enz"/>
</dbReference>
<proteinExistence type="inferred from homology"/>
<keyword evidence="9" id="KW-1185">Reference proteome</keyword>
<keyword evidence="3 5" id="KW-0238">DNA-binding</keyword>
<comment type="similarity">
    <text evidence="1">Belongs to the 'phage' integrase family.</text>
</comment>
<dbReference type="InterPro" id="IPR025166">
    <property type="entry name" value="Integrase_DNA_bind_dom"/>
</dbReference>
<evidence type="ECO:0000256" key="4">
    <source>
        <dbReference type="ARBA" id="ARBA00023172"/>
    </source>
</evidence>
<evidence type="ECO:0000256" key="5">
    <source>
        <dbReference type="PROSITE-ProRule" id="PRU01248"/>
    </source>
</evidence>
<accession>A0ABX6QJ66</accession>
<dbReference type="PANTHER" id="PTHR30629:SF2">
    <property type="entry name" value="PROPHAGE INTEGRASE INTS-RELATED"/>
    <property type="match status" value="1"/>
</dbReference>
<dbReference type="Pfam" id="PF00589">
    <property type="entry name" value="Phage_integrase"/>
    <property type="match status" value="1"/>
</dbReference>
<dbReference type="PROSITE" id="PS51900">
    <property type="entry name" value="CB"/>
    <property type="match status" value="1"/>
</dbReference>
<dbReference type="PROSITE" id="PS51898">
    <property type="entry name" value="TYR_RECOMBINASE"/>
    <property type="match status" value="1"/>
</dbReference>
<keyword evidence="4" id="KW-0233">DNA recombination</keyword>
<dbReference type="InterPro" id="IPR038488">
    <property type="entry name" value="Integrase_DNA-bd_sf"/>
</dbReference>
<organism evidence="8 9">
    <name type="scientific">Peteryoungia desertarenae</name>
    <dbReference type="NCBI Taxonomy" id="1813451"/>
    <lineage>
        <taxon>Bacteria</taxon>
        <taxon>Pseudomonadati</taxon>
        <taxon>Pseudomonadota</taxon>
        <taxon>Alphaproteobacteria</taxon>
        <taxon>Hyphomicrobiales</taxon>
        <taxon>Rhizobiaceae</taxon>
        <taxon>Peteryoungia</taxon>
    </lineage>
</organism>
<dbReference type="Gene3D" id="1.10.150.130">
    <property type="match status" value="1"/>
</dbReference>
<feature type="domain" description="Core-binding (CB)" evidence="7">
    <location>
        <begin position="99"/>
        <end position="179"/>
    </location>
</feature>
<dbReference type="RefSeq" id="WP_138288780.1">
    <property type="nucleotide sequence ID" value="NZ_CP058350.1"/>
</dbReference>
<evidence type="ECO:0000313" key="8">
    <source>
        <dbReference type="EMBL" id="QLF68327.1"/>
    </source>
</evidence>
<dbReference type="PANTHER" id="PTHR30629">
    <property type="entry name" value="PROPHAGE INTEGRASE"/>
    <property type="match status" value="1"/>
</dbReference>
<dbReference type="InterPro" id="IPR013762">
    <property type="entry name" value="Integrase-like_cat_sf"/>
</dbReference>
<dbReference type="InterPro" id="IPR044068">
    <property type="entry name" value="CB"/>
</dbReference>
<evidence type="ECO:0000256" key="1">
    <source>
        <dbReference type="ARBA" id="ARBA00008857"/>
    </source>
</evidence>
<sequence length="406" mass="44489">MARHKLTDSKIRALSKPGIYSDGDGLYLRVQSTGSRSWVFIWKRYGSRREIGLGPFGSGSGHVSLAAARAKAEEARQIVGQGGDPKTDLAERKAALQTATFGSVADEYRATMAPKWKSDKTVAKWKRFAETHAKAIRKVPVADVSTDDVLKVIRPLWSDKPETAGNIRECVKLVLDHAKARGLRTGDNPAEWKGHLDQILPPPKKLVRGHHAAMPFAEISEFFTRLATIGGVGARALEFTILTAVRSGETRGATWEEIDLEGKVWTIPAIRMKGGKEHRVPLSPRAIALLTEMRARQINDLVFPGAKGHSPLSDMTLAKALKAAGGTGYTVHGFRSTFRDWAAEATNFQREVAEAALAHAVGDAVERAYRRGDALEKRRQLMEAWEGYVLGKAASVTKIRAVVNEK</sequence>
<dbReference type="InterPro" id="IPR010998">
    <property type="entry name" value="Integrase_recombinase_N"/>
</dbReference>
<dbReference type="CDD" id="cd00801">
    <property type="entry name" value="INT_P4_C"/>
    <property type="match status" value="1"/>
</dbReference>
<dbReference type="GO" id="GO:0003677">
    <property type="term" value="F:DNA binding"/>
    <property type="evidence" value="ECO:0007669"/>
    <property type="project" value="UniProtKB-KW"/>
</dbReference>
<reference evidence="8 9" key="1">
    <citation type="submission" date="2020-06" db="EMBL/GenBank/DDBJ databases">
        <title>Genome sequence of Rhizobium sp strain ADMK78.</title>
        <authorList>
            <person name="Rahi P."/>
        </authorList>
    </citation>
    <scope>NUCLEOTIDE SEQUENCE [LARGE SCALE GENOMIC DNA]</scope>
    <source>
        <strain evidence="8 9">ADMK78</strain>
    </source>
</reference>
<dbReference type="InterPro" id="IPR002104">
    <property type="entry name" value="Integrase_catalytic"/>
</dbReference>
<dbReference type="InterPro" id="IPR050808">
    <property type="entry name" value="Phage_Integrase"/>
</dbReference>